<dbReference type="Proteomes" id="UP001153954">
    <property type="component" value="Unassembled WGS sequence"/>
</dbReference>
<comment type="catalytic activity">
    <reaction evidence="8 9">
        <text>2 superoxide + 2 H(+) = H2O2 + O2</text>
        <dbReference type="Rhea" id="RHEA:20696"/>
        <dbReference type="ChEBI" id="CHEBI:15378"/>
        <dbReference type="ChEBI" id="CHEBI:15379"/>
        <dbReference type="ChEBI" id="CHEBI:16240"/>
        <dbReference type="ChEBI" id="CHEBI:18421"/>
        <dbReference type="EC" id="1.15.1.1"/>
    </reaction>
</comment>
<evidence type="ECO:0000256" key="4">
    <source>
        <dbReference type="ARBA" id="ARBA00022862"/>
    </source>
</evidence>
<dbReference type="FunFam" id="2.60.40.200:FF:000013">
    <property type="entry name" value="Superoxide dismutase [Cu-Zn]"/>
    <property type="match status" value="1"/>
</dbReference>
<comment type="cofactor">
    <cofactor evidence="9">
        <name>Cu cation</name>
        <dbReference type="ChEBI" id="CHEBI:23378"/>
    </cofactor>
    <text evidence="9">Binds 1 copper ion per subunit.</text>
</comment>
<evidence type="ECO:0000259" key="12">
    <source>
        <dbReference type="Pfam" id="PF00080"/>
    </source>
</evidence>
<proteinExistence type="inferred from homology"/>
<dbReference type="AlphaFoldDB" id="A0AAU9TIQ2"/>
<comment type="caution">
    <text evidence="13">The sequence shown here is derived from an EMBL/GenBank/DDBJ whole genome shotgun (WGS) entry which is preliminary data.</text>
</comment>
<evidence type="ECO:0000256" key="1">
    <source>
        <dbReference type="ARBA" id="ARBA00010457"/>
    </source>
</evidence>
<evidence type="ECO:0000256" key="9">
    <source>
        <dbReference type="RuleBase" id="RU000393"/>
    </source>
</evidence>
<dbReference type="Pfam" id="PF00080">
    <property type="entry name" value="Sod_Cu"/>
    <property type="match status" value="1"/>
</dbReference>
<dbReference type="PANTHER" id="PTHR10003">
    <property type="entry name" value="SUPEROXIDE DISMUTASE CU-ZN -RELATED"/>
    <property type="match status" value="1"/>
</dbReference>
<evidence type="ECO:0000256" key="8">
    <source>
        <dbReference type="ARBA" id="ARBA00049204"/>
    </source>
</evidence>
<dbReference type="Gene3D" id="2.60.40.200">
    <property type="entry name" value="Superoxide dismutase, copper/zinc binding domain"/>
    <property type="match status" value="1"/>
</dbReference>
<keyword evidence="10" id="KW-0472">Membrane</keyword>
<keyword evidence="6 9" id="KW-0186">Copper</keyword>
<dbReference type="CDD" id="cd00305">
    <property type="entry name" value="Cu-Zn_Superoxide_Dismutase"/>
    <property type="match status" value="1"/>
</dbReference>
<feature type="domain" description="Superoxide dismutase copper/zinc binding" evidence="12">
    <location>
        <begin position="51"/>
        <end position="184"/>
    </location>
</feature>
<evidence type="ECO:0000313" key="14">
    <source>
        <dbReference type="Proteomes" id="UP001153954"/>
    </source>
</evidence>
<dbReference type="GO" id="GO:0005507">
    <property type="term" value="F:copper ion binding"/>
    <property type="evidence" value="ECO:0007669"/>
    <property type="project" value="InterPro"/>
</dbReference>
<dbReference type="InterPro" id="IPR018152">
    <property type="entry name" value="SOD_Cu/Zn_BS"/>
</dbReference>
<dbReference type="InterPro" id="IPR024134">
    <property type="entry name" value="SOD_Cu/Zn_/chaperone"/>
</dbReference>
<keyword evidence="10" id="KW-1133">Transmembrane helix</keyword>
<evidence type="ECO:0000256" key="6">
    <source>
        <dbReference type="ARBA" id="ARBA00023008"/>
    </source>
</evidence>
<dbReference type="InterPro" id="IPR001424">
    <property type="entry name" value="SOD_Cu_Zn_dom"/>
</dbReference>
<keyword evidence="4" id="KW-0049">Antioxidant</keyword>
<gene>
    <name evidence="13" type="ORF">EEDITHA_LOCUS3159</name>
</gene>
<dbReference type="PROSITE" id="PS00087">
    <property type="entry name" value="SOD_CU_ZN_1"/>
    <property type="match status" value="1"/>
</dbReference>
<comment type="similarity">
    <text evidence="1 9">Belongs to the Cu-Zn superoxide dismutase family.</text>
</comment>
<dbReference type="SUPFAM" id="SSF49329">
    <property type="entry name" value="Cu,Zn superoxide dismutase-like"/>
    <property type="match status" value="1"/>
</dbReference>
<comment type="function">
    <text evidence="9">Destroys radicals which are normally produced within the cells and which are toxic to biological systems.</text>
</comment>
<evidence type="ECO:0000256" key="7">
    <source>
        <dbReference type="ARBA" id="ARBA00023157"/>
    </source>
</evidence>
<name>A0AAU9TIQ2_EUPED</name>
<keyword evidence="3 9" id="KW-0862">Zinc</keyword>
<keyword evidence="2 9" id="KW-0479">Metal-binding</keyword>
<sequence>MMYQLVIIATAAIFVGAHHDPSHIHSHDQDPHAAGPLRAVVRLASPDGHDVHGNVTFEQLEGKVRVTGQIYGMPAGQYGFHVHASGDLTNGCVSAGAHFNPDKKDHGHPGDENRHVGDLGNVEFNSDKLSHIDITDSMIALYGPHNIIGRALVLHAMADDFGRTDHPDSKKTGNAGGRVACGVIGILSPIYGWPGNAASMYIAATFMTSLMALMTILLQ</sequence>
<organism evidence="13 14">
    <name type="scientific">Euphydryas editha</name>
    <name type="common">Edith's checkerspot</name>
    <dbReference type="NCBI Taxonomy" id="104508"/>
    <lineage>
        <taxon>Eukaryota</taxon>
        <taxon>Metazoa</taxon>
        <taxon>Ecdysozoa</taxon>
        <taxon>Arthropoda</taxon>
        <taxon>Hexapoda</taxon>
        <taxon>Insecta</taxon>
        <taxon>Pterygota</taxon>
        <taxon>Neoptera</taxon>
        <taxon>Endopterygota</taxon>
        <taxon>Lepidoptera</taxon>
        <taxon>Glossata</taxon>
        <taxon>Ditrysia</taxon>
        <taxon>Papilionoidea</taxon>
        <taxon>Nymphalidae</taxon>
        <taxon>Nymphalinae</taxon>
        <taxon>Euphydryas</taxon>
    </lineage>
</organism>
<evidence type="ECO:0000256" key="11">
    <source>
        <dbReference type="SAM" id="SignalP"/>
    </source>
</evidence>
<evidence type="ECO:0000256" key="10">
    <source>
        <dbReference type="SAM" id="Phobius"/>
    </source>
</evidence>
<evidence type="ECO:0000256" key="5">
    <source>
        <dbReference type="ARBA" id="ARBA00023002"/>
    </source>
</evidence>
<dbReference type="EC" id="1.15.1.1" evidence="9"/>
<feature type="signal peptide" evidence="11">
    <location>
        <begin position="1"/>
        <end position="17"/>
    </location>
</feature>
<feature type="chain" id="PRO_5043639388" description="Superoxide dismutase [Cu-Zn]" evidence="11">
    <location>
        <begin position="18"/>
        <end position="219"/>
    </location>
</feature>
<keyword evidence="11" id="KW-0732">Signal</keyword>
<dbReference type="EMBL" id="CAKOGL010000005">
    <property type="protein sequence ID" value="CAH2086833.1"/>
    <property type="molecule type" value="Genomic_DNA"/>
</dbReference>
<keyword evidence="10" id="KW-0812">Transmembrane</keyword>
<comment type="cofactor">
    <cofactor evidence="9">
        <name>Zn(2+)</name>
        <dbReference type="ChEBI" id="CHEBI:29105"/>
    </cofactor>
    <text evidence="9">Binds 1 zinc ion per subunit.</text>
</comment>
<evidence type="ECO:0000256" key="3">
    <source>
        <dbReference type="ARBA" id="ARBA00022833"/>
    </source>
</evidence>
<keyword evidence="5 9" id="KW-0560">Oxidoreductase</keyword>
<dbReference type="InterPro" id="IPR036423">
    <property type="entry name" value="SOD-like_Cu/Zn_dom_sf"/>
</dbReference>
<keyword evidence="14" id="KW-1185">Reference proteome</keyword>
<dbReference type="PROSITE" id="PS00332">
    <property type="entry name" value="SOD_CU_ZN_2"/>
    <property type="match status" value="1"/>
</dbReference>
<evidence type="ECO:0000313" key="13">
    <source>
        <dbReference type="EMBL" id="CAH2086833.1"/>
    </source>
</evidence>
<evidence type="ECO:0000256" key="2">
    <source>
        <dbReference type="ARBA" id="ARBA00022723"/>
    </source>
</evidence>
<keyword evidence="7" id="KW-1015">Disulfide bond</keyword>
<reference evidence="13" key="1">
    <citation type="submission" date="2022-03" db="EMBL/GenBank/DDBJ databases">
        <authorList>
            <person name="Tunstrom K."/>
        </authorList>
    </citation>
    <scope>NUCLEOTIDE SEQUENCE</scope>
</reference>
<protein>
    <recommendedName>
        <fullName evidence="9">Superoxide dismutase [Cu-Zn]</fullName>
        <ecNumber evidence="9">1.15.1.1</ecNumber>
    </recommendedName>
</protein>
<dbReference type="GO" id="GO:0004784">
    <property type="term" value="F:superoxide dismutase activity"/>
    <property type="evidence" value="ECO:0007669"/>
    <property type="project" value="UniProtKB-EC"/>
</dbReference>
<dbReference type="PRINTS" id="PR00068">
    <property type="entry name" value="CUZNDISMTASE"/>
</dbReference>
<feature type="transmembrane region" description="Helical" evidence="10">
    <location>
        <begin position="198"/>
        <end position="218"/>
    </location>
</feature>
<accession>A0AAU9TIQ2</accession>